<organism evidence="3 4">
    <name type="scientific">Suttonella ornithocola</name>
    <dbReference type="NCBI Taxonomy" id="279832"/>
    <lineage>
        <taxon>Bacteria</taxon>
        <taxon>Pseudomonadati</taxon>
        <taxon>Pseudomonadota</taxon>
        <taxon>Gammaproteobacteria</taxon>
        <taxon>Cardiobacteriales</taxon>
        <taxon>Cardiobacteriaceae</taxon>
        <taxon>Suttonella</taxon>
    </lineage>
</organism>
<gene>
    <name evidence="3" type="ORF">NCTC13337_00505</name>
</gene>
<sequence>MKKYLPILMIAAISAVGFAWWRNTQLVLEQEKGIAEGNGRIELTRYDIATLRAGRVLEVPVSEGDTVDAGTVLARLSSDEAEAKLAAAKAARNRALSAVARAKGAQARAEGAKSRAGGMVHQAEAEIATQEAQLAIAQEDLKNARQLRKQNLISASELTQRQKAYDARQAAVNAAKAAQMQAKAGAAEADAAIAEARAGVEEAQAAVAQAEAEIKVIESVIADLTVTALRAGRVKYTVAGVGNVVAAGSVITTIVDPADVSMDIFLPTPQVARIALNAEARLVIDGIDAVFPASVSYVADRAQFTPKYVETKSERASMMYRVTLKMTREASQKSAEFLKGGMSAVGYVRTDPNAAWPASLAVRLPADEIPSKTATTQ</sequence>
<dbReference type="EMBL" id="UHIC01000001">
    <property type="protein sequence ID" value="SUO93972.1"/>
    <property type="molecule type" value="Genomic_DNA"/>
</dbReference>
<dbReference type="Proteomes" id="UP000254601">
    <property type="component" value="Unassembled WGS sequence"/>
</dbReference>
<evidence type="ECO:0000313" key="3">
    <source>
        <dbReference type="EMBL" id="SUO93972.1"/>
    </source>
</evidence>
<feature type="domain" description="YbhG-like alpha-helical hairpin" evidence="2">
    <location>
        <begin position="120"/>
        <end position="214"/>
    </location>
</feature>
<reference evidence="3 4" key="1">
    <citation type="submission" date="2018-06" db="EMBL/GenBank/DDBJ databases">
        <authorList>
            <consortium name="Pathogen Informatics"/>
            <person name="Doyle S."/>
        </authorList>
    </citation>
    <scope>NUCLEOTIDE SEQUENCE [LARGE SCALE GENOMIC DNA]</scope>
    <source>
        <strain evidence="3 4">NCTC13337</strain>
    </source>
</reference>
<dbReference type="PANTHER" id="PTHR30438:SF2">
    <property type="entry name" value="MEMBRANE PROTEIN"/>
    <property type="match status" value="1"/>
</dbReference>
<dbReference type="PANTHER" id="PTHR30438">
    <property type="entry name" value="36 KDA ANTIGEN-RELATED"/>
    <property type="match status" value="1"/>
</dbReference>
<accession>A0A380MNT1</accession>
<dbReference type="Gene3D" id="2.40.50.100">
    <property type="match status" value="1"/>
</dbReference>
<dbReference type="SUPFAM" id="SSF111369">
    <property type="entry name" value="HlyD-like secretion proteins"/>
    <property type="match status" value="1"/>
</dbReference>
<evidence type="ECO:0000259" key="2">
    <source>
        <dbReference type="Pfam" id="PF25881"/>
    </source>
</evidence>
<dbReference type="InterPro" id="IPR059052">
    <property type="entry name" value="HH_YbhG-like"/>
</dbReference>
<evidence type="ECO:0000256" key="1">
    <source>
        <dbReference type="SAM" id="Coils"/>
    </source>
</evidence>
<dbReference type="Gene3D" id="2.40.30.170">
    <property type="match status" value="1"/>
</dbReference>
<dbReference type="GO" id="GO:0005886">
    <property type="term" value="C:plasma membrane"/>
    <property type="evidence" value="ECO:0007669"/>
    <property type="project" value="TreeGrafter"/>
</dbReference>
<evidence type="ECO:0000313" key="4">
    <source>
        <dbReference type="Proteomes" id="UP000254601"/>
    </source>
</evidence>
<dbReference type="Pfam" id="PF25881">
    <property type="entry name" value="HH_YBHG"/>
    <property type="match status" value="1"/>
</dbReference>
<keyword evidence="4" id="KW-1185">Reference proteome</keyword>
<dbReference type="Gene3D" id="1.10.287.470">
    <property type="entry name" value="Helix hairpin bin"/>
    <property type="match status" value="1"/>
</dbReference>
<dbReference type="AlphaFoldDB" id="A0A380MNT1"/>
<dbReference type="PRINTS" id="PR01490">
    <property type="entry name" value="RTXTOXIND"/>
</dbReference>
<keyword evidence="1" id="KW-0175">Coiled coil</keyword>
<feature type="coiled-coil region" evidence="1">
    <location>
        <begin position="78"/>
        <end position="147"/>
    </location>
</feature>
<name>A0A380MNT1_9GAMM</name>
<proteinExistence type="predicted"/>
<feature type="coiled-coil region" evidence="1">
    <location>
        <begin position="177"/>
        <end position="227"/>
    </location>
</feature>
<protein>
    <submittedName>
        <fullName evidence="3">Putative efflux pump membrane fusion protein</fullName>
    </submittedName>
</protein>